<feature type="region of interest" description="Disordered" evidence="2">
    <location>
        <begin position="191"/>
        <end position="216"/>
    </location>
</feature>
<accession>A0A317XWI7</accession>
<gene>
    <name evidence="5" type="ORF">BCV70DRAFT_157578</name>
</gene>
<organism evidence="5 6">
    <name type="scientific">Testicularia cyperi</name>
    <dbReference type="NCBI Taxonomy" id="1882483"/>
    <lineage>
        <taxon>Eukaryota</taxon>
        <taxon>Fungi</taxon>
        <taxon>Dikarya</taxon>
        <taxon>Basidiomycota</taxon>
        <taxon>Ustilaginomycotina</taxon>
        <taxon>Ustilaginomycetes</taxon>
        <taxon>Ustilaginales</taxon>
        <taxon>Anthracoideaceae</taxon>
        <taxon>Testicularia</taxon>
    </lineage>
</organism>
<feature type="region of interest" description="Disordered" evidence="2">
    <location>
        <begin position="384"/>
        <end position="417"/>
    </location>
</feature>
<dbReference type="SUPFAM" id="SSF52833">
    <property type="entry name" value="Thioredoxin-like"/>
    <property type="match status" value="1"/>
</dbReference>
<dbReference type="PANTHER" id="PTHR23322:SF1">
    <property type="entry name" value="FAS-ASSOCIATED FACTOR 2"/>
    <property type="match status" value="1"/>
</dbReference>
<dbReference type="CDD" id="cd01767">
    <property type="entry name" value="UBX"/>
    <property type="match status" value="1"/>
</dbReference>
<keyword evidence="6" id="KW-1185">Reference proteome</keyword>
<dbReference type="Pfam" id="PF00789">
    <property type="entry name" value="UBX"/>
    <property type="match status" value="1"/>
</dbReference>
<evidence type="ECO:0000313" key="5">
    <source>
        <dbReference type="EMBL" id="PWZ02193.1"/>
    </source>
</evidence>
<sequence length="573" mass="63420">MATSRSTREQDAIANLRSILQASGTTSPDDDILATLLEVESWNVARAAKLVEEDSTVERRRSGADDETIARSFAQGSPSEAMSFDDSASAPLLQPSRPGSGAPRATPGGAGLYPHHRQPNSGQPGLAQIIWSTITFPFSVASSLLIFLARILRLRYLFPGLFGGPFDGRSRQMGYLDPRTCAENFIRELEEETGGSTSDNAHSGHPGQADAQDRAPARPRLPPLFVGGYSDALKVAKEQIKILVVILVSREHGDVERFKKTSLVDPDLVQLLSRPDFVVWGGDVREREAYQVATTLQASTYPFVAFIALQPPRIPGRSMASVYASASSSSSPRPAVLSRLEGSPLSATSASAIASHISDVLLPRTRTYLERLRAEQRRRELERQLKAEQDRAYAEASRRDAERVMKKREEERRKAEETQRLRLEQERKDMLRRKRSEWQLWAARELVPTEPSTSEASIRLSFRLPNGRTHVRHFRPSDSAEAVFAFVEAAAVLSESPTLSAIAKPSGYDHIYEFALVTGYPRRRIEHGDVAYKSIQDLEALSQSANLIVEGNLIGYEADAEEEEEDDSDHADA</sequence>
<dbReference type="GO" id="GO:0043130">
    <property type="term" value="F:ubiquitin binding"/>
    <property type="evidence" value="ECO:0007669"/>
    <property type="project" value="TreeGrafter"/>
</dbReference>
<dbReference type="OrthoDB" id="1026733at2759"/>
<feature type="domain" description="UBX" evidence="4">
    <location>
        <begin position="453"/>
        <end position="548"/>
    </location>
</feature>
<keyword evidence="3" id="KW-1133">Transmembrane helix</keyword>
<dbReference type="InterPro" id="IPR050730">
    <property type="entry name" value="UBX_domain-protein"/>
</dbReference>
<dbReference type="InterPro" id="IPR001012">
    <property type="entry name" value="UBX_dom"/>
</dbReference>
<keyword evidence="3" id="KW-0812">Transmembrane</keyword>
<evidence type="ECO:0000313" key="6">
    <source>
        <dbReference type="Proteomes" id="UP000246740"/>
    </source>
</evidence>
<dbReference type="EMBL" id="KZ819189">
    <property type="protein sequence ID" value="PWZ02193.1"/>
    <property type="molecule type" value="Genomic_DNA"/>
</dbReference>
<dbReference type="SUPFAM" id="SSF54236">
    <property type="entry name" value="Ubiquitin-like"/>
    <property type="match status" value="1"/>
</dbReference>
<dbReference type="InParanoid" id="A0A317XWI7"/>
<proteinExistence type="predicted"/>
<keyword evidence="3" id="KW-0472">Membrane</keyword>
<dbReference type="FunCoup" id="A0A317XWI7">
    <property type="interactions" value="697"/>
</dbReference>
<dbReference type="InterPro" id="IPR029071">
    <property type="entry name" value="Ubiquitin-like_domsf"/>
</dbReference>
<dbReference type="AlphaFoldDB" id="A0A317XWI7"/>
<name>A0A317XWI7_9BASI</name>
<dbReference type="Gene3D" id="3.10.20.90">
    <property type="entry name" value="Phosphatidylinositol 3-kinase Catalytic Subunit, Chain A, domain 1"/>
    <property type="match status" value="1"/>
</dbReference>
<dbReference type="GO" id="GO:0005783">
    <property type="term" value="C:endoplasmic reticulum"/>
    <property type="evidence" value="ECO:0007669"/>
    <property type="project" value="TreeGrafter"/>
</dbReference>
<dbReference type="SMART" id="SM00166">
    <property type="entry name" value="UBX"/>
    <property type="match status" value="1"/>
</dbReference>
<reference evidence="5 6" key="1">
    <citation type="journal article" date="2018" name="Mol. Biol. Evol.">
        <title>Broad Genomic Sampling Reveals a Smut Pathogenic Ancestry of the Fungal Clade Ustilaginomycotina.</title>
        <authorList>
            <person name="Kijpornyongpan T."/>
            <person name="Mondo S.J."/>
            <person name="Barry K."/>
            <person name="Sandor L."/>
            <person name="Lee J."/>
            <person name="Lipzen A."/>
            <person name="Pangilinan J."/>
            <person name="LaButti K."/>
            <person name="Hainaut M."/>
            <person name="Henrissat B."/>
            <person name="Grigoriev I.V."/>
            <person name="Spatafora J.W."/>
            <person name="Aime M.C."/>
        </authorList>
    </citation>
    <scope>NUCLEOTIDE SEQUENCE [LARGE SCALE GENOMIC DNA]</scope>
    <source>
        <strain evidence="5 6">MCA 3645</strain>
    </source>
</reference>
<dbReference type="Gene3D" id="3.40.30.10">
    <property type="entry name" value="Glutaredoxin"/>
    <property type="match status" value="1"/>
</dbReference>
<dbReference type="STRING" id="1882483.A0A317XWI7"/>
<feature type="region of interest" description="Disordered" evidence="2">
    <location>
        <begin position="57"/>
        <end position="120"/>
    </location>
</feature>
<dbReference type="Proteomes" id="UP000246740">
    <property type="component" value="Unassembled WGS sequence"/>
</dbReference>
<dbReference type="PROSITE" id="PS50033">
    <property type="entry name" value="UBX"/>
    <property type="match status" value="1"/>
</dbReference>
<evidence type="ECO:0000256" key="2">
    <source>
        <dbReference type="SAM" id="MobiDB-lite"/>
    </source>
</evidence>
<keyword evidence="1" id="KW-0175">Coiled coil</keyword>
<protein>
    <submittedName>
        <fullName evidence="5">UBX-domain-containing protein</fullName>
    </submittedName>
</protein>
<evidence type="ECO:0000256" key="1">
    <source>
        <dbReference type="ARBA" id="ARBA00023054"/>
    </source>
</evidence>
<evidence type="ECO:0000256" key="3">
    <source>
        <dbReference type="SAM" id="Phobius"/>
    </source>
</evidence>
<dbReference type="SMART" id="SM00594">
    <property type="entry name" value="UAS"/>
    <property type="match status" value="1"/>
</dbReference>
<dbReference type="InterPro" id="IPR006577">
    <property type="entry name" value="UAS"/>
</dbReference>
<dbReference type="InterPro" id="IPR036249">
    <property type="entry name" value="Thioredoxin-like_sf"/>
</dbReference>
<evidence type="ECO:0000259" key="4">
    <source>
        <dbReference type="PROSITE" id="PS50033"/>
    </source>
</evidence>
<dbReference type="GO" id="GO:0036503">
    <property type="term" value="P:ERAD pathway"/>
    <property type="evidence" value="ECO:0007669"/>
    <property type="project" value="TreeGrafter"/>
</dbReference>
<dbReference type="PANTHER" id="PTHR23322">
    <property type="entry name" value="FAS-ASSOCIATED PROTEIN"/>
    <property type="match status" value="1"/>
</dbReference>
<feature type="transmembrane region" description="Helical" evidence="3">
    <location>
        <begin position="129"/>
        <end position="149"/>
    </location>
</feature>